<proteinExistence type="predicted"/>
<feature type="compositionally biased region" description="Basic residues" evidence="5">
    <location>
        <begin position="631"/>
        <end position="640"/>
    </location>
</feature>
<gene>
    <name evidence="7" type="ORF">GUJ93_ZPchr0004g39016</name>
</gene>
<feature type="compositionally biased region" description="Basic and acidic residues" evidence="5">
    <location>
        <begin position="671"/>
        <end position="688"/>
    </location>
</feature>
<feature type="compositionally biased region" description="Basic and acidic residues" evidence="5">
    <location>
        <begin position="590"/>
        <end position="599"/>
    </location>
</feature>
<dbReference type="PANTHER" id="PTHR43811">
    <property type="entry name" value="FKBP-TYPE PEPTIDYL-PROLYL CIS-TRANS ISOMERASE FKPA"/>
    <property type="match status" value="1"/>
</dbReference>
<dbReference type="InterPro" id="IPR041232">
    <property type="entry name" value="NPL"/>
</dbReference>
<dbReference type="Proteomes" id="UP000729402">
    <property type="component" value="Unassembled WGS sequence"/>
</dbReference>
<feature type="domain" description="Nucleoplasmin-like" evidence="6">
    <location>
        <begin position="4"/>
        <end position="104"/>
    </location>
</feature>
<feature type="compositionally biased region" description="Basic and acidic residues" evidence="5">
    <location>
        <begin position="641"/>
        <end position="652"/>
    </location>
</feature>
<evidence type="ECO:0000256" key="4">
    <source>
        <dbReference type="ARBA" id="ARBA00023235"/>
    </source>
</evidence>
<evidence type="ECO:0000259" key="6">
    <source>
        <dbReference type="Pfam" id="PF17800"/>
    </source>
</evidence>
<dbReference type="EC" id="5.2.1.8" evidence="2"/>
<keyword evidence="4" id="KW-0413">Isomerase</keyword>
<feature type="compositionally biased region" description="Basic residues" evidence="5">
    <location>
        <begin position="258"/>
        <end position="267"/>
    </location>
</feature>
<sequence length="713" mass="77405">MSSFWGAEVKPGKPYTHTHSARRGRLRLTQATLGGEPGKVEKGGGGKKSVVQLQCSVKNKDPVFLCALVSGQSETCHLELEFEENYVTFSVLGQRSVHLVGYYIDDVYEEIDDSDTEMSSDGEDDADLEFDLEDDDSEMIYNQPRSKSSVVIEEIQEDDRLAGGGKNGSNKKQTSENGDDSKLQLAVRVPAESLESEDDGFPASFSEAKKSTEGGSKKKGNLNTKTSTEDRKRKSSAVSDHHDLSGEAKAENDGGLSTKKRKPKAKKTAADIVEKESKSSVVIEEIQEDDRLAGGGKNGSNKKQTSENGDDSKLQLAVRVPSESLESEDDGFPASFSEAKKSTEGGSKKKGNLNTKTSTEDRKRKSSAVSDHHDLSGEAKAENDGGLSTKRGSPRPKRLLQILWKRRAKVQIQEDDRLAGGGKNGSNKKQTSENGDDSKLQLAVRVPAESLESEDDGFPASFSEAKKSTEGGSKKKGNLNTETSTEDRKRKSSAVSDHHDLSGEAKAENDGGLSKKKRKPKAKKTAADIVEKESKVQIQEDDRLAGGGKNGSNKKQTSENGDDSKLQLAVRVPAESLESEDDGFPASFSEAKKSTEGGSKKKGNLNTETSTEDRKRKSSAAKAENDGGLSKNKRKPKAKKTAADIVEKESKQQDSLADLVDAKQKKNKNKKSLEAGTHHADKENHVHDDVEEVTAQDTNKRKRNRKEDTGEED</sequence>
<evidence type="ECO:0000256" key="1">
    <source>
        <dbReference type="ARBA" id="ARBA00000971"/>
    </source>
</evidence>
<comment type="caution">
    <text evidence="7">The sequence shown here is derived from an EMBL/GenBank/DDBJ whole genome shotgun (WGS) entry which is preliminary data.</text>
</comment>
<organism evidence="7 8">
    <name type="scientific">Zizania palustris</name>
    <name type="common">Northern wild rice</name>
    <dbReference type="NCBI Taxonomy" id="103762"/>
    <lineage>
        <taxon>Eukaryota</taxon>
        <taxon>Viridiplantae</taxon>
        <taxon>Streptophyta</taxon>
        <taxon>Embryophyta</taxon>
        <taxon>Tracheophyta</taxon>
        <taxon>Spermatophyta</taxon>
        <taxon>Magnoliopsida</taxon>
        <taxon>Liliopsida</taxon>
        <taxon>Poales</taxon>
        <taxon>Poaceae</taxon>
        <taxon>BOP clade</taxon>
        <taxon>Oryzoideae</taxon>
        <taxon>Oryzeae</taxon>
        <taxon>Zizaniinae</taxon>
        <taxon>Zizania</taxon>
    </lineage>
</organism>
<evidence type="ECO:0000256" key="2">
    <source>
        <dbReference type="ARBA" id="ARBA00013194"/>
    </source>
</evidence>
<dbReference type="OrthoDB" id="1902587at2759"/>
<dbReference type="AlphaFoldDB" id="A0A8J5VZ48"/>
<keyword evidence="8" id="KW-1185">Reference proteome</keyword>
<feature type="region of interest" description="Disordered" evidence="5">
    <location>
        <begin position="157"/>
        <end position="713"/>
    </location>
</feature>
<accession>A0A8J5VZ48</accession>
<evidence type="ECO:0000313" key="7">
    <source>
        <dbReference type="EMBL" id="KAG8064698.1"/>
    </source>
</evidence>
<feature type="compositionally biased region" description="Basic and acidic residues" evidence="5">
    <location>
        <begin position="239"/>
        <end position="252"/>
    </location>
</feature>
<feature type="compositionally biased region" description="Basic and acidic residues" evidence="5">
    <location>
        <begin position="464"/>
        <end position="473"/>
    </location>
</feature>
<reference evidence="7" key="2">
    <citation type="submission" date="2021-02" db="EMBL/GenBank/DDBJ databases">
        <authorList>
            <person name="Kimball J.A."/>
            <person name="Haas M.W."/>
            <person name="Macchietto M."/>
            <person name="Kono T."/>
            <person name="Duquette J."/>
            <person name="Shao M."/>
        </authorList>
    </citation>
    <scope>NUCLEOTIDE SEQUENCE</scope>
    <source>
        <tissue evidence="7">Fresh leaf tissue</tissue>
    </source>
</reference>
<name>A0A8J5VZ48_ZIZPA</name>
<evidence type="ECO:0000313" key="8">
    <source>
        <dbReference type="Proteomes" id="UP000729402"/>
    </source>
</evidence>
<feature type="compositionally biased region" description="Basic and acidic residues" evidence="5">
    <location>
        <begin position="207"/>
        <end position="216"/>
    </location>
</feature>
<dbReference type="PANTHER" id="PTHR43811:SF19">
    <property type="entry name" value="39 KDA FK506-BINDING NUCLEAR PROTEIN"/>
    <property type="match status" value="1"/>
</dbReference>
<dbReference type="Pfam" id="PF17800">
    <property type="entry name" value="NPL"/>
    <property type="match status" value="1"/>
</dbReference>
<feature type="compositionally biased region" description="Basic and acidic residues" evidence="5">
    <location>
        <begin position="496"/>
        <end position="509"/>
    </location>
</feature>
<evidence type="ECO:0000256" key="3">
    <source>
        <dbReference type="ARBA" id="ARBA00023110"/>
    </source>
</evidence>
<feature type="compositionally biased region" description="Basic and acidic residues" evidence="5">
    <location>
        <begin position="370"/>
        <end position="383"/>
    </location>
</feature>
<protein>
    <recommendedName>
        <fullName evidence="2">peptidylprolyl isomerase</fullName>
        <ecNumber evidence="2">5.2.1.8</ecNumber>
    </recommendedName>
</protein>
<keyword evidence="3" id="KW-0697">Rotamase</keyword>
<reference evidence="7" key="1">
    <citation type="journal article" date="2021" name="bioRxiv">
        <title>Whole Genome Assembly and Annotation of Northern Wild Rice, Zizania palustris L., Supports a Whole Genome Duplication in the Zizania Genus.</title>
        <authorList>
            <person name="Haas M."/>
            <person name="Kono T."/>
            <person name="Macchietto M."/>
            <person name="Millas R."/>
            <person name="McGilp L."/>
            <person name="Shao M."/>
            <person name="Duquette J."/>
            <person name="Hirsch C.N."/>
            <person name="Kimball J."/>
        </authorList>
    </citation>
    <scope>NUCLEOTIDE SEQUENCE</scope>
    <source>
        <tissue evidence="7">Fresh leaf tissue</tissue>
    </source>
</reference>
<feature type="compositionally biased region" description="Basic and acidic residues" evidence="5">
    <location>
        <begin position="268"/>
        <end position="278"/>
    </location>
</feature>
<comment type="catalytic activity">
    <reaction evidence="1">
        <text>[protein]-peptidylproline (omega=180) = [protein]-peptidylproline (omega=0)</text>
        <dbReference type="Rhea" id="RHEA:16237"/>
        <dbReference type="Rhea" id="RHEA-COMP:10747"/>
        <dbReference type="Rhea" id="RHEA-COMP:10748"/>
        <dbReference type="ChEBI" id="CHEBI:83833"/>
        <dbReference type="ChEBI" id="CHEBI:83834"/>
        <dbReference type="EC" id="5.2.1.8"/>
    </reaction>
</comment>
<feature type="compositionally biased region" description="Basic and acidic residues" evidence="5">
    <location>
        <begin position="525"/>
        <end position="544"/>
    </location>
</feature>
<feature type="compositionally biased region" description="Basic and acidic residues" evidence="5">
    <location>
        <begin position="338"/>
        <end position="347"/>
    </location>
</feature>
<feature type="compositionally biased region" description="Basic residues" evidence="5">
    <location>
        <begin position="392"/>
        <end position="409"/>
    </location>
</feature>
<dbReference type="GO" id="GO:0003755">
    <property type="term" value="F:peptidyl-prolyl cis-trans isomerase activity"/>
    <property type="evidence" value="ECO:0007669"/>
    <property type="project" value="UniProtKB-KW"/>
</dbReference>
<dbReference type="EMBL" id="JAAALK010000285">
    <property type="protein sequence ID" value="KAG8064698.1"/>
    <property type="molecule type" value="Genomic_DNA"/>
</dbReference>
<feature type="compositionally biased region" description="Basic residues" evidence="5">
    <location>
        <begin position="514"/>
        <end position="524"/>
    </location>
</feature>
<evidence type="ECO:0000256" key="5">
    <source>
        <dbReference type="SAM" id="MobiDB-lite"/>
    </source>
</evidence>